<evidence type="ECO:0000259" key="10">
    <source>
        <dbReference type="Pfam" id="PF01490"/>
    </source>
</evidence>
<dbReference type="Proteomes" id="UP000270924">
    <property type="component" value="Unassembled WGS sequence"/>
</dbReference>
<evidence type="ECO:0000256" key="1">
    <source>
        <dbReference type="ARBA" id="ARBA00004439"/>
    </source>
</evidence>
<dbReference type="PANTHER" id="PTHR22950">
    <property type="entry name" value="AMINO ACID TRANSPORTER"/>
    <property type="match status" value="1"/>
</dbReference>
<dbReference type="GO" id="GO:0030659">
    <property type="term" value="C:cytoplasmic vesicle membrane"/>
    <property type="evidence" value="ECO:0007669"/>
    <property type="project" value="UniProtKB-SubCell"/>
</dbReference>
<comment type="similarity">
    <text evidence="2">Belongs to the amino acid/polyamine transporter 2 family.</text>
</comment>
<keyword evidence="4 9" id="KW-0812">Transmembrane</keyword>
<dbReference type="InParanoid" id="A0A3P7FT54"/>
<protein>
    <recommendedName>
        <fullName evidence="10">Amino acid transporter transmembrane domain-containing protein</fullName>
    </recommendedName>
</protein>
<proteinExistence type="inferred from homology"/>
<evidence type="ECO:0000256" key="6">
    <source>
        <dbReference type="ARBA" id="ARBA00022989"/>
    </source>
</evidence>
<dbReference type="GO" id="GO:0005774">
    <property type="term" value="C:vacuolar membrane"/>
    <property type="evidence" value="ECO:0007669"/>
    <property type="project" value="TreeGrafter"/>
</dbReference>
<dbReference type="PANTHER" id="PTHR22950:SF689">
    <property type="entry name" value="VESICULAR INHIBITORY AMINO ACID TRANSPORTER"/>
    <property type="match status" value="1"/>
</dbReference>
<evidence type="ECO:0000256" key="7">
    <source>
        <dbReference type="ARBA" id="ARBA00023136"/>
    </source>
</evidence>
<name>A0A3P7FT54_WUCBA</name>
<dbReference type="OrthoDB" id="6021076at2759"/>
<reference evidence="11 12" key="1">
    <citation type="submission" date="2018-11" db="EMBL/GenBank/DDBJ databases">
        <authorList>
            <consortium name="Pathogen Informatics"/>
        </authorList>
    </citation>
    <scope>NUCLEOTIDE SEQUENCE [LARGE SCALE GENOMIC DNA]</scope>
</reference>
<dbReference type="Pfam" id="PF01490">
    <property type="entry name" value="Aa_trans"/>
    <property type="match status" value="1"/>
</dbReference>
<evidence type="ECO:0000256" key="8">
    <source>
        <dbReference type="ARBA" id="ARBA00023329"/>
    </source>
</evidence>
<dbReference type="InterPro" id="IPR013057">
    <property type="entry name" value="AA_transpt_TM"/>
</dbReference>
<dbReference type="AlphaFoldDB" id="A0A3P7FT54"/>
<evidence type="ECO:0000313" key="12">
    <source>
        <dbReference type="Proteomes" id="UP000270924"/>
    </source>
</evidence>
<evidence type="ECO:0000256" key="3">
    <source>
        <dbReference type="ARBA" id="ARBA00022448"/>
    </source>
</evidence>
<dbReference type="GO" id="GO:0006836">
    <property type="term" value="P:neurotransmitter transport"/>
    <property type="evidence" value="ECO:0007669"/>
    <property type="project" value="UniProtKB-KW"/>
</dbReference>
<keyword evidence="6 9" id="KW-1133">Transmembrane helix</keyword>
<evidence type="ECO:0000256" key="5">
    <source>
        <dbReference type="ARBA" id="ARBA00022775"/>
    </source>
</evidence>
<dbReference type="EMBL" id="UYWW01003049">
    <property type="protein sequence ID" value="VDM12405.1"/>
    <property type="molecule type" value="Genomic_DNA"/>
</dbReference>
<organism evidence="11 12">
    <name type="scientific">Wuchereria bancrofti</name>
    <dbReference type="NCBI Taxonomy" id="6293"/>
    <lineage>
        <taxon>Eukaryota</taxon>
        <taxon>Metazoa</taxon>
        <taxon>Ecdysozoa</taxon>
        <taxon>Nematoda</taxon>
        <taxon>Chromadorea</taxon>
        <taxon>Rhabditida</taxon>
        <taxon>Spirurina</taxon>
        <taxon>Spiruromorpha</taxon>
        <taxon>Filarioidea</taxon>
        <taxon>Onchocercidae</taxon>
        <taxon>Wuchereria</taxon>
    </lineage>
</organism>
<dbReference type="GO" id="GO:0015179">
    <property type="term" value="F:L-amino acid transmembrane transporter activity"/>
    <property type="evidence" value="ECO:0007669"/>
    <property type="project" value="TreeGrafter"/>
</dbReference>
<comment type="subcellular location">
    <subcellularLocation>
        <location evidence="1">Cytoplasmic vesicle membrane</location>
        <topology evidence="1">Multi-pass membrane protein</topology>
    </subcellularLocation>
</comment>
<dbReference type="OMA" id="ETIFDYG"/>
<feature type="transmembrane region" description="Helical" evidence="9">
    <location>
        <begin position="102"/>
        <end position="127"/>
    </location>
</feature>
<feature type="domain" description="Amino acid transporter transmembrane" evidence="10">
    <location>
        <begin position="71"/>
        <end position="182"/>
    </location>
</feature>
<evidence type="ECO:0000313" key="11">
    <source>
        <dbReference type="EMBL" id="VDM12405.1"/>
    </source>
</evidence>
<keyword evidence="8" id="KW-0968">Cytoplasmic vesicle</keyword>
<keyword evidence="7 9" id="KW-0472">Membrane</keyword>
<gene>
    <name evidence="11" type="ORF">WBA_LOCUS5791</name>
</gene>
<keyword evidence="3" id="KW-0813">Transport</keyword>
<evidence type="ECO:0000256" key="2">
    <source>
        <dbReference type="ARBA" id="ARBA00008066"/>
    </source>
</evidence>
<evidence type="ECO:0000256" key="9">
    <source>
        <dbReference type="SAM" id="Phobius"/>
    </source>
</evidence>
<keyword evidence="5" id="KW-0532">Neurotransmitter transport</keyword>
<accession>A0A3P7FT54</accession>
<sequence length="190" mass="21248">MDELRASITATATQKQSFHGWKDWTNKNIFASSIDETIFDYGYQNQDTTATRNRNVQEMSTIDEEHTPEQPITALQAAWNVTNAIQGMFIVGLPIAVKVGGWWTIIAILGVAYLCYWSGILLIDCLYENNVKIRSTYQAVAEAYRPGMGRFVLCAQLTELLSTCIIYIVIAGDLLQSCIPSLGKIIIMIK</sequence>
<keyword evidence="12" id="KW-1185">Reference proteome</keyword>
<evidence type="ECO:0000256" key="4">
    <source>
        <dbReference type="ARBA" id="ARBA00022692"/>
    </source>
</evidence>